<evidence type="ECO:0000313" key="2">
    <source>
        <dbReference type="EMBL" id="URE24488.1"/>
    </source>
</evidence>
<organism evidence="2 3">
    <name type="scientific">Musa troglodytarum</name>
    <name type="common">fe'i banana</name>
    <dbReference type="NCBI Taxonomy" id="320322"/>
    <lineage>
        <taxon>Eukaryota</taxon>
        <taxon>Viridiplantae</taxon>
        <taxon>Streptophyta</taxon>
        <taxon>Embryophyta</taxon>
        <taxon>Tracheophyta</taxon>
        <taxon>Spermatophyta</taxon>
        <taxon>Magnoliopsida</taxon>
        <taxon>Liliopsida</taxon>
        <taxon>Zingiberales</taxon>
        <taxon>Musaceae</taxon>
        <taxon>Musa</taxon>
    </lineage>
</organism>
<reference evidence="2" key="1">
    <citation type="submission" date="2022-05" db="EMBL/GenBank/DDBJ databases">
        <title>The Musa troglodytarum L. genome provides insights into the mechanism of non-climacteric behaviour and enrichment of carotenoids.</title>
        <authorList>
            <person name="Wang J."/>
        </authorList>
    </citation>
    <scope>NUCLEOTIDE SEQUENCE</scope>
    <source>
        <tissue evidence="2">Leaf</tissue>
    </source>
</reference>
<dbReference type="InterPro" id="IPR006927">
    <property type="entry name" value="DUF639"/>
</dbReference>
<dbReference type="EMBL" id="CP097510">
    <property type="protein sequence ID" value="URE24488.1"/>
    <property type="molecule type" value="Genomic_DNA"/>
</dbReference>
<dbReference type="Proteomes" id="UP001055439">
    <property type="component" value="Chromosome 8"/>
</dbReference>
<accession>A0A9E7KKM7</accession>
<feature type="transmembrane region" description="Helical" evidence="1">
    <location>
        <begin position="608"/>
        <end position="634"/>
    </location>
</feature>
<dbReference type="OrthoDB" id="2016709at2759"/>
<keyword evidence="3" id="KW-1185">Reference proteome</keyword>
<keyword evidence="1" id="KW-0472">Membrane</keyword>
<dbReference type="AlphaFoldDB" id="A0A9E7KKM7"/>
<dbReference type="Pfam" id="PF04842">
    <property type="entry name" value="DUF639"/>
    <property type="match status" value="2"/>
</dbReference>
<feature type="transmembrane region" description="Helical" evidence="1">
    <location>
        <begin position="654"/>
        <end position="680"/>
    </location>
</feature>
<dbReference type="PANTHER" id="PTHR31860:SF6">
    <property type="entry name" value="HEAT-INDUCIBLE TRANSCRIPTION REPRESSOR (DUF639)"/>
    <property type="match status" value="1"/>
</dbReference>
<gene>
    <name evidence="2" type="ORF">MUK42_29774</name>
</gene>
<proteinExistence type="predicted"/>
<evidence type="ECO:0000256" key="1">
    <source>
        <dbReference type="SAM" id="Phobius"/>
    </source>
</evidence>
<dbReference type="PANTHER" id="PTHR31860">
    <property type="entry name" value="HEAT-INDUCIBLE TRANSCRIPTION REPRESSOR (DUF639)-RELATED"/>
    <property type="match status" value="1"/>
</dbReference>
<feature type="transmembrane region" description="Helical" evidence="1">
    <location>
        <begin position="536"/>
        <end position="554"/>
    </location>
</feature>
<keyword evidence="1" id="KW-1133">Transmembrane helix</keyword>
<keyword evidence="1" id="KW-0812">Transmembrane</keyword>
<name>A0A9E7KKM7_9LILI</name>
<protein>
    <submittedName>
        <fullName evidence="2">Uncharacterized protein</fullName>
    </submittedName>
</protein>
<evidence type="ECO:0000313" key="3">
    <source>
        <dbReference type="Proteomes" id="UP001055439"/>
    </source>
</evidence>
<sequence>MAMMSKTRDLIEGLVREKSFKWALSRRASFEDEYEEMGRSPSGRRKCIPDLSSVANVIVGRCSQILDVPMDELQRNFDSEASDAIKHPSSYARNFLEYCCFRTLALSTQVAGHLSDKAFRRLTFDMMFAWEAPAAADQPIHKMVDKERTAGAEAFSRIAPAIPTIADVITCFNLFDKLTNSTGGRLTFAIYEKYLAALDRAIKKMKTQSESSLLSGLRLHRGERILEVDGTLTTQPVLEHIGLSTWPGRLILTDHALYFEALRLVTFDKPKVYELADDLNQIIKPELTGPWGSRLFDKAVMYKSISLSEPVIMEFPELTGHSRRDYWLAIMREILYAHRFIRKFEIEGVEKEETLSKAVLGILRLQAIQELVSSVPVKYETLLMFNLCDQLPGGDVILETLANMIASRKLDRTNQFSSEGGMYSISALGILSNLGLVSQVSADDKLLVGEIVVGEMTSLERAVDESRNSYKQVEQAQATVDGVKVDGLDTNLVVMKELLQPMIQLGNFFVAMASWNEPIKSLVFSSLSCFIIFRGWLGYVLVLVFLFVAIFMLLTRFTNQGRPINQIKVKVPPVMNTMEQILAVQNAISKVEELVQDGNIVLLKIRALLLAVSSQVLFFSFVAVPYILVVYNVAMHLNVKLVEPFNCCQQATDRIILVLVLMALAIAFLPSKLLLLMLFLEIFTRNSPPRRVNTEKCTRRLREWWFSIPAAPVVLERDKEDKKKR</sequence>